<organism evidence="2 3">
    <name type="scientific">Gloeophyllum trabeum (strain ATCC 11539 / FP-39264 / Madison 617)</name>
    <name type="common">Brown rot fungus</name>
    <dbReference type="NCBI Taxonomy" id="670483"/>
    <lineage>
        <taxon>Eukaryota</taxon>
        <taxon>Fungi</taxon>
        <taxon>Dikarya</taxon>
        <taxon>Basidiomycota</taxon>
        <taxon>Agaricomycotina</taxon>
        <taxon>Agaricomycetes</taxon>
        <taxon>Gloeophyllales</taxon>
        <taxon>Gloeophyllaceae</taxon>
        <taxon>Gloeophyllum</taxon>
    </lineage>
</organism>
<evidence type="ECO:0000313" key="3">
    <source>
        <dbReference type="Proteomes" id="UP000030669"/>
    </source>
</evidence>
<feature type="compositionally biased region" description="Basic and acidic residues" evidence="1">
    <location>
        <begin position="200"/>
        <end position="212"/>
    </location>
</feature>
<feature type="region of interest" description="Disordered" evidence="1">
    <location>
        <begin position="1"/>
        <end position="30"/>
    </location>
</feature>
<sequence>MADSVFPPSSQLTPSQWVARSRRPRSPDGDRIIWQASQSACDPLNKLISLEASQTRRLPSVPVLPGFSESSFLPRDLSKEASTSTIESSIGPSRNKRARPSKAPRHQNKEEEDLSQGGDPSDFYAALRGVMEYTSAKAQRRASTSRTQERAVPVASRPPPQRVHSEGTVVGSDRSGNARRGRSPPRTSAVSGASKATTVDNRHMVVDVDKQASGRGASTNRSRPPSASPCPTTAPSSISLQPVATVRASSSSSAPALPTRPPIENRNPIEPKTRVSGSPLSSTNQPSPQPTQPKAPQAPRASQRPPALGMRPRGYNIGAKSHSASVSPELPTKRKGFKSPLINASQAPRKNTPEPHQKPLLEAYQGDAAPPSPPAGVDSSFDFDSSWDMELLHESLKQYDA</sequence>
<dbReference type="GeneID" id="19302582"/>
<feature type="compositionally biased region" description="Low complexity" evidence="1">
    <location>
        <begin position="221"/>
        <end position="257"/>
    </location>
</feature>
<feature type="compositionally biased region" description="Polar residues" evidence="1">
    <location>
        <begin position="185"/>
        <end position="199"/>
    </location>
</feature>
<dbReference type="HOGENOM" id="CLU_687070_0_0_1"/>
<feature type="compositionally biased region" description="Polar residues" evidence="1">
    <location>
        <begin position="80"/>
        <end position="92"/>
    </location>
</feature>
<evidence type="ECO:0000313" key="2">
    <source>
        <dbReference type="EMBL" id="EPQ51459.1"/>
    </source>
</evidence>
<feature type="region of interest" description="Disordered" evidence="1">
    <location>
        <begin position="58"/>
        <end position="381"/>
    </location>
</feature>
<accession>S7RG14</accession>
<dbReference type="OrthoDB" id="2803831at2759"/>
<evidence type="ECO:0000256" key="1">
    <source>
        <dbReference type="SAM" id="MobiDB-lite"/>
    </source>
</evidence>
<name>S7RG14_GLOTA</name>
<dbReference type="Proteomes" id="UP000030669">
    <property type="component" value="Unassembled WGS sequence"/>
</dbReference>
<feature type="compositionally biased region" description="Polar residues" evidence="1">
    <location>
        <begin position="7"/>
        <end position="18"/>
    </location>
</feature>
<gene>
    <name evidence="2" type="ORF">GLOTRDRAFT_132828</name>
</gene>
<dbReference type="AlphaFoldDB" id="S7RG14"/>
<dbReference type="OMA" id="HAHANQR"/>
<feature type="compositionally biased region" description="Low complexity" evidence="1">
    <location>
        <begin position="294"/>
        <end position="307"/>
    </location>
</feature>
<dbReference type="KEGG" id="gtr:GLOTRDRAFT_132828"/>
<reference evidence="2 3" key="1">
    <citation type="journal article" date="2012" name="Science">
        <title>The Paleozoic origin of enzymatic lignin decomposition reconstructed from 31 fungal genomes.</title>
        <authorList>
            <person name="Floudas D."/>
            <person name="Binder M."/>
            <person name="Riley R."/>
            <person name="Barry K."/>
            <person name="Blanchette R.A."/>
            <person name="Henrissat B."/>
            <person name="Martinez A.T."/>
            <person name="Otillar R."/>
            <person name="Spatafora J.W."/>
            <person name="Yadav J.S."/>
            <person name="Aerts A."/>
            <person name="Benoit I."/>
            <person name="Boyd A."/>
            <person name="Carlson A."/>
            <person name="Copeland A."/>
            <person name="Coutinho P.M."/>
            <person name="de Vries R.P."/>
            <person name="Ferreira P."/>
            <person name="Findley K."/>
            <person name="Foster B."/>
            <person name="Gaskell J."/>
            <person name="Glotzer D."/>
            <person name="Gorecki P."/>
            <person name="Heitman J."/>
            <person name="Hesse C."/>
            <person name="Hori C."/>
            <person name="Igarashi K."/>
            <person name="Jurgens J.A."/>
            <person name="Kallen N."/>
            <person name="Kersten P."/>
            <person name="Kohler A."/>
            <person name="Kuees U."/>
            <person name="Kumar T.K.A."/>
            <person name="Kuo A."/>
            <person name="LaButti K."/>
            <person name="Larrondo L.F."/>
            <person name="Lindquist E."/>
            <person name="Ling A."/>
            <person name="Lombard V."/>
            <person name="Lucas S."/>
            <person name="Lundell T."/>
            <person name="Martin R."/>
            <person name="McLaughlin D.J."/>
            <person name="Morgenstern I."/>
            <person name="Morin E."/>
            <person name="Murat C."/>
            <person name="Nagy L.G."/>
            <person name="Nolan M."/>
            <person name="Ohm R.A."/>
            <person name="Patyshakuliyeva A."/>
            <person name="Rokas A."/>
            <person name="Ruiz-Duenas F.J."/>
            <person name="Sabat G."/>
            <person name="Salamov A."/>
            <person name="Samejima M."/>
            <person name="Schmutz J."/>
            <person name="Slot J.C."/>
            <person name="St John F."/>
            <person name="Stenlid J."/>
            <person name="Sun H."/>
            <person name="Sun S."/>
            <person name="Syed K."/>
            <person name="Tsang A."/>
            <person name="Wiebenga A."/>
            <person name="Young D."/>
            <person name="Pisabarro A."/>
            <person name="Eastwood D.C."/>
            <person name="Martin F."/>
            <person name="Cullen D."/>
            <person name="Grigoriev I.V."/>
            <person name="Hibbett D.S."/>
        </authorList>
    </citation>
    <scope>NUCLEOTIDE SEQUENCE [LARGE SCALE GENOMIC DNA]</scope>
    <source>
        <strain evidence="2 3">ATCC 11539</strain>
    </source>
</reference>
<dbReference type="RefSeq" id="XP_007869934.1">
    <property type="nucleotide sequence ID" value="XM_007871743.1"/>
</dbReference>
<protein>
    <submittedName>
        <fullName evidence="2">Uncharacterized protein</fullName>
    </submittedName>
</protein>
<proteinExistence type="predicted"/>
<dbReference type="EMBL" id="KB469310">
    <property type="protein sequence ID" value="EPQ51459.1"/>
    <property type="molecule type" value="Genomic_DNA"/>
</dbReference>
<feature type="compositionally biased region" description="Basic residues" evidence="1">
    <location>
        <begin position="94"/>
        <end position="106"/>
    </location>
</feature>
<keyword evidence="3" id="KW-1185">Reference proteome</keyword>